<reference evidence="15" key="3">
    <citation type="submission" date="2020-06" db="EMBL/GenBank/DDBJ databases">
        <title>Helianthus annuus Genome sequencing and assembly Release 2.</title>
        <authorList>
            <person name="Gouzy J."/>
            <person name="Langlade N."/>
            <person name="Munos S."/>
        </authorList>
    </citation>
    <scope>NUCLEOTIDE SEQUENCE</scope>
    <source>
        <tissue evidence="15">Leaves</tissue>
    </source>
</reference>
<dbReference type="PROSITE" id="PS51450">
    <property type="entry name" value="LRR"/>
    <property type="match status" value="1"/>
</dbReference>
<dbReference type="InParanoid" id="A0A251UWM7"/>
<evidence type="ECO:0000256" key="7">
    <source>
        <dbReference type="ARBA" id="ARBA00022737"/>
    </source>
</evidence>
<dbReference type="AlphaFoldDB" id="A0A251UWM7"/>
<dbReference type="OrthoDB" id="4691307at2759"/>
<dbReference type="EC" id="2.7.11.1" evidence="15"/>
<keyword evidence="5 11" id="KW-0812">Transmembrane</keyword>
<feature type="transmembrane region" description="Helical" evidence="11">
    <location>
        <begin position="1184"/>
        <end position="1205"/>
    </location>
</feature>
<evidence type="ECO:0000259" key="13">
    <source>
        <dbReference type="Pfam" id="PF08263"/>
    </source>
</evidence>
<feature type="domain" description="Disease resistance R13L4/SHOC-2-like LRR" evidence="14">
    <location>
        <begin position="174"/>
        <end position="420"/>
    </location>
</feature>
<dbReference type="PRINTS" id="PR00019">
    <property type="entry name" value="LEURICHRPT"/>
</dbReference>
<keyword evidence="7" id="KW-0677">Repeat</keyword>
<comment type="subcellular location">
    <subcellularLocation>
        <location evidence="1">Cell membrane</location>
        <topology evidence="1">Single-pass type I membrane protein</topology>
    </subcellularLocation>
</comment>
<evidence type="ECO:0000313" key="17">
    <source>
        <dbReference type="Proteomes" id="UP000215914"/>
    </source>
</evidence>
<keyword evidence="15" id="KW-0808">Transferase</keyword>
<keyword evidence="6 12" id="KW-0732">Signal</keyword>
<dbReference type="EMBL" id="MNCJ02000319">
    <property type="protein sequence ID" value="KAF5808155.1"/>
    <property type="molecule type" value="Genomic_DNA"/>
</dbReference>
<keyword evidence="15" id="KW-0723">Serine/threonine-protein kinase</keyword>
<dbReference type="GO" id="GO:0051707">
    <property type="term" value="P:response to other organism"/>
    <property type="evidence" value="ECO:0007669"/>
    <property type="project" value="UniProtKB-ARBA"/>
</dbReference>
<feature type="signal peptide" evidence="12">
    <location>
        <begin position="1"/>
        <end position="29"/>
    </location>
</feature>
<feature type="domain" description="Leucine-rich repeat-containing N-terminal plant-type" evidence="13">
    <location>
        <begin position="33"/>
        <end position="81"/>
    </location>
</feature>
<dbReference type="GO" id="GO:0005886">
    <property type="term" value="C:plasma membrane"/>
    <property type="evidence" value="ECO:0007669"/>
    <property type="project" value="UniProtKB-SubCell"/>
</dbReference>
<reference evidence="16" key="2">
    <citation type="submission" date="2017-02" db="EMBL/GenBank/DDBJ databases">
        <title>Sunflower complete genome.</title>
        <authorList>
            <person name="Langlade N."/>
            <person name="Munos S."/>
        </authorList>
    </citation>
    <scope>NUCLEOTIDE SEQUENCE [LARGE SCALE GENOMIC DNA]</scope>
    <source>
        <tissue evidence="16">Leaves</tissue>
    </source>
</reference>
<dbReference type="SMART" id="SM00365">
    <property type="entry name" value="LRR_SD22"/>
    <property type="match status" value="7"/>
</dbReference>
<evidence type="ECO:0000256" key="10">
    <source>
        <dbReference type="ARBA" id="ARBA00023180"/>
    </source>
</evidence>
<dbReference type="InterPro" id="IPR013210">
    <property type="entry name" value="LRR_N_plant-typ"/>
</dbReference>
<proteinExistence type="inferred from homology"/>
<dbReference type="Gene3D" id="3.80.10.10">
    <property type="entry name" value="Ribonuclease Inhibitor"/>
    <property type="match status" value="7"/>
</dbReference>
<dbReference type="FunFam" id="3.80.10.10:FF:000095">
    <property type="entry name" value="LRR receptor-like serine/threonine-protein kinase GSO1"/>
    <property type="match status" value="2"/>
</dbReference>
<dbReference type="Pfam" id="PF23598">
    <property type="entry name" value="LRR_14"/>
    <property type="match status" value="1"/>
</dbReference>
<dbReference type="InterPro" id="IPR032675">
    <property type="entry name" value="LRR_dom_sf"/>
</dbReference>
<gene>
    <name evidence="16" type="ORF">HannXRQ_Chr04g0096831</name>
    <name evidence="15" type="ORF">HanXRQr2_Chr04g0142201</name>
</gene>
<keyword evidence="17" id="KW-1185">Reference proteome</keyword>
<keyword evidence="8 11" id="KW-1133">Transmembrane helix</keyword>
<keyword evidence="10" id="KW-0325">Glycoprotein</keyword>
<evidence type="ECO:0000256" key="1">
    <source>
        <dbReference type="ARBA" id="ARBA00004251"/>
    </source>
</evidence>
<dbReference type="InterPro" id="IPR051502">
    <property type="entry name" value="RLP_Defense_Trigger"/>
</dbReference>
<evidence type="ECO:0000256" key="8">
    <source>
        <dbReference type="ARBA" id="ARBA00022989"/>
    </source>
</evidence>
<evidence type="ECO:0000256" key="6">
    <source>
        <dbReference type="ARBA" id="ARBA00022729"/>
    </source>
</evidence>
<protein>
    <submittedName>
        <fullName evidence="15">Non-specific serine/threonine protein kinase</fullName>
        <ecNumber evidence="15">2.7.11.1</ecNumber>
    </submittedName>
    <submittedName>
        <fullName evidence="16">Putative leucine-rich repeat protein, plant-type</fullName>
    </submittedName>
</protein>
<dbReference type="PANTHER" id="PTHR48062:SF21">
    <property type="entry name" value="RECEPTOR-LIKE PROTEIN 12"/>
    <property type="match status" value="1"/>
</dbReference>
<dbReference type="GO" id="GO:0006952">
    <property type="term" value="P:defense response"/>
    <property type="evidence" value="ECO:0007669"/>
    <property type="project" value="UniProtKB-ARBA"/>
</dbReference>
<evidence type="ECO:0000256" key="4">
    <source>
        <dbReference type="ARBA" id="ARBA00022614"/>
    </source>
</evidence>
<dbReference type="InterPro" id="IPR055414">
    <property type="entry name" value="LRR_R13L4/SHOC2-like"/>
</dbReference>
<reference evidence="15 17" key="1">
    <citation type="journal article" date="2017" name="Nature">
        <title>The sunflower genome provides insights into oil metabolism, flowering and Asterid evolution.</title>
        <authorList>
            <person name="Badouin H."/>
            <person name="Gouzy J."/>
            <person name="Grassa C.J."/>
            <person name="Murat F."/>
            <person name="Staton S.E."/>
            <person name="Cottret L."/>
            <person name="Lelandais-Briere C."/>
            <person name="Owens G.L."/>
            <person name="Carrere S."/>
            <person name="Mayjonade B."/>
            <person name="Legrand L."/>
            <person name="Gill N."/>
            <person name="Kane N.C."/>
            <person name="Bowers J.E."/>
            <person name="Hubner S."/>
            <person name="Bellec A."/>
            <person name="Berard A."/>
            <person name="Berges H."/>
            <person name="Blanchet N."/>
            <person name="Boniface M.C."/>
            <person name="Brunel D."/>
            <person name="Catrice O."/>
            <person name="Chaidir N."/>
            <person name="Claudel C."/>
            <person name="Donnadieu C."/>
            <person name="Faraut T."/>
            <person name="Fievet G."/>
            <person name="Helmstetter N."/>
            <person name="King M."/>
            <person name="Knapp S.J."/>
            <person name="Lai Z."/>
            <person name="Le Paslier M.C."/>
            <person name="Lippi Y."/>
            <person name="Lorenzon L."/>
            <person name="Mandel J.R."/>
            <person name="Marage G."/>
            <person name="Marchand G."/>
            <person name="Marquand E."/>
            <person name="Bret-Mestries E."/>
            <person name="Morien E."/>
            <person name="Nambeesan S."/>
            <person name="Nguyen T."/>
            <person name="Pegot-Espagnet P."/>
            <person name="Pouilly N."/>
            <person name="Raftis F."/>
            <person name="Sallet E."/>
            <person name="Schiex T."/>
            <person name="Thomas J."/>
            <person name="Vandecasteele C."/>
            <person name="Vares D."/>
            <person name="Vear F."/>
            <person name="Vautrin S."/>
            <person name="Crespi M."/>
            <person name="Mangin B."/>
            <person name="Burke J.M."/>
            <person name="Salse J."/>
            <person name="Munos S."/>
            <person name="Vincourt P."/>
            <person name="Rieseberg L.H."/>
            <person name="Langlade N.B."/>
        </authorList>
    </citation>
    <scope>NUCLEOTIDE SEQUENCE [LARGE SCALE GENOMIC DNA]</scope>
    <source>
        <strain evidence="17">cv. SF193</strain>
        <tissue evidence="15">Leaves</tissue>
    </source>
</reference>
<evidence type="ECO:0000256" key="11">
    <source>
        <dbReference type="SAM" id="Phobius"/>
    </source>
</evidence>
<evidence type="ECO:0000259" key="14">
    <source>
        <dbReference type="Pfam" id="PF23598"/>
    </source>
</evidence>
<dbReference type="Pfam" id="PF00560">
    <property type="entry name" value="LRR_1"/>
    <property type="match status" value="8"/>
</dbReference>
<comment type="similarity">
    <text evidence="2">Belongs to the RLP family.</text>
</comment>
<keyword evidence="15" id="KW-0418">Kinase</keyword>
<keyword evidence="3" id="KW-1003">Cell membrane</keyword>
<dbReference type="OMA" id="EYCEWER"/>
<name>A0A251UWM7_HELAN</name>
<dbReference type="FunCoup" id="A0A251UWM7">
    <property type="interactions" value="2582"/>
</dbReference>
<dbReference type="EMBL" id="CM007893">
    <property type="protein sequence ID" value="OTG27142.1"/>
    <property type="molecule type" value="Genomic_DNA"/>
</dbReference>
<sequence length="1244" mass="139249">MESWCLSKHKASLLMYMLLLFSMVGWIQGIHIEDQRKALLDIKASLHELSNLLDVDNILPTWVDHGSTEGEYCEWERVRCDKTSGYVTDLSLSNIASLEDDLYLNYENNLYKGVIWPLNVSLFLHFKELKKLDLSWSYIGDTFISSGLERLSGLKKLENLNLSNNYIDSNYLDTNIFPSLSELTSLKSLDVSFINGYQHSPTHDISDFSTLENLEVLDLTGCGFYGTLQMSESAPTLRKLKVLNLGKNQFNESILKSLSALTSLKALDLRSNNLLSGLFPSEEISHFTNLEKLDLSDNNLDGVSSIQGCKSLMRLQNLESISLGTNYFNKSIISCLSFLPSLKILDLSGSSELIIDSFPLRELSSLRELTRLDLSNCNLESLTLNGTMSKLTHLNLDNNRFNDDIMRSMAAFPSLRYLSLGYCFLGGRLYGNELPDLPDLEVLILKENNFSGTLPIEALASFHHLEVLDLSSNNFVGSLSSTIKSLSSLKVLSFAYNKLNGSLPDDGFCGLLNLQELDLQENMFNGNIPECFNTLSSLKMFDISSNLFTGTLSPSLMANLTSLQYVDFSYNKFEGPFSFSSFSNHTKLKVVKFISDNDMFEIETEDPTGWIPMFQLKVLVLSNCNINRAKGNVFPSFLVKQRNLRVLDMSHNSMKGQLPNWVIKHNPMLEVLILRNNLFYGTIMLFRTNHNIRLFDLSGNLLTGVVPKFLQRFLPGISHLDLSSNSLDGVIPSSIGDMSELNVLDLSNNKLSGEVPSGLIANNSRLLYTVKLSNNKLHGEVLSGNFSLDGIWNLHLDNNNFTGNIGNLAVTGSLGLLDISNNFFTGLIPSWISNVSIISELVLRNNSLEGPFPCGTTSFTFLDISENLLSGPIPSCLNTRRLEHLHLGSNSFTGPIPDSFRNMTKVLTLDISNNYLSGEIPSFFGKLSNLIILLLRENNLMGSIPKQLCQLTNVSLLDLSNNSLSGSIPSCLHNITGPSYQAFVQESTALSHAPSFYSYRGFITKMQDTDDNQFYSQQDEVQFTTKSLHLTYKGVILDIMSGLDLSCNKLTGEIPEELGLLTQIRVLNLSHNVLTGPIPVKLSNLTNIESLDLSSNHLTGKVPPELTKLNSLSSFNISFNNLSGKLPEMTAQFSTFTKESYEGNALLCGLPLENKCTTDPERTYPSNNEEGTHEKWYNVDMVSFYGSCGSTWLVFMSGFAALLYINPYWRRKWLDFVEEIMFTCYYFLLDSVRRPFVLLHNYDL</sequence>
<evidence type="ECO:0000256" key="2">
    <source>
        <dbReference type="ARBA" id="ARBA00009592"/>
    </source>
</evidence>
<evidence type="ECO:0000256" key="5">
    <source>
        <dbReference type="ARBA" id="ARBA00022692"/>
    </source>
</evidence>
<dbReference type="InterPro" id="IPR003591">
    <property type="entry name" value="Leu-rich_rpt_typical-subtyp"/>
</dbReference>
<evidence type="ECO:0000256" key="9">
    <source>
        <dbReference type="ARBA" id="ARBA00023136"/>
    </source>
</evidence>
<evidence type="ECO:0000313" key="15">
    <source>
        <dbReference type="EMBL" id="KAF5808155.1"/>
    </source>
</evidence>
<accession>A0A251UWM7</accession>
<dbReference type="Pfam" id="PF08263">
    <property type="entry name" value="LRRNT_2"/>
    <property type="match status" value="1"/>
</dbReference>
<dbReference type="Proteomes" id="UP000215914">
    <property type="component" value="Chromosome 4"/>
</dbReference>
<dbReference type="SUPFAM" id="SSF52058">
    <property type="entry name" value="L domain-like"/>
    <property type="match status" value="4"/>
</dbReference>
<dbReference type="SMART" id="SM00369">
    <property type="entry name" value="LRR_TYP"/>
    <property type="match status" value="14"/>
</dbReference>
<keyword evidence="4" id="KW-0433">Leucine-rich repeat</keyword>
<feature type="chain" id="PRO_5012625986" evidence="12">
    <location>
        <begin position="30"/>
        <end position="1244"/>
    </location>
</feature>
<dbReference type="Pfam" id="PF13855">
    <property type="entry name" value="LRR_8"/>
    <property type="match status" value="2"/>
</dbReference>
<dbReference type="GO" id="GO:0004674">
    <property type="term" value="F:protein serine/threonine kinase activity"/>
    <property type="evidence" value="ECO:0007669"/>
    <property type="project" value="UniProtKB-KW"/>
</dbReference>
<keyword evidence="9 11" id="KW-0472">Membrane</keyword>
<dbReference type="PANTHER" id="PTHR48062">
    <property type="entry name" value="RECEPTOR-LIKE PROTEIN 14"/>
    <property type="match status" value="1"/>
</dbReference>
<dbReference type="Gramene" id="mRNA:HanXRQr2_Chr04g0142201">
    <property type="protein sequence ID" value="mRNA:HanXRQr2_Chr04g0142201"/>
    <property type="gene ID" value="HanXRQr2_Chr04g0142201"/>
</dbReference>
<evidence type="ECO:0000313" key="16">
    <source>
        <dbReference type="EMBL" id="OTG27142.1"/>
    </source>
</evidence>
<dbReference type="FunFam" id="3.80.10.10:FF:000213">
    <property type="entry name" value="Tyrosine-sulfated glycopeptide receptor 1"/>
    <property type="match status" value="1"/>
</dbReference>
<dbReference type="InterPro" id="IPR001611">
    <property type="entry name" value="Leu-rich_rpt"/>
</dbReference>
<organism evidence="16 17">
    <name type="scientific">Helianthus annuus</name>
    <name type="common">Common sunflower</name>
    <dbReference type="NCBI Taxonomy" id="4232"/>
    <lineage>
        <taxon>Eukaryota</taxon>
        <taxon>Viridiplantae</taxon>
        <taxon>Streptophyta</taxon>
        <taxon>Embryophyta</taxon>
        <taxon>Tracheophyta</taxon>
        <taxon>Spermatophyta</taxon>
        <taxon>Magnoliopsida</taxon>
        <taxon>eudicotyledons</taxon>
        <taxon>Gunneridae</taxon>
        <taxon>Pentapetalae</taxon>
        <taxon>asterids</taxon>
        <taxon>campanulids</taxon>
        <taxon>Asterales</taxon>
        <taxon>Asteraceae</taxon>
        <taxon>Asteroideae</taxon>
        <taxon>Heliantheae alliance</taxon>
        <taxon>Heliantheae</taxon>
        <taxon>Helianthus</taxon>
    </lineage>
</organism>
<evidence type="ECO:0000256" key="3">
    <source>
        <dbReference type="ARBA" id="ARBA00022475"/>
    </source>
</evidence>
<evidence type="ECO:0000256" key="12">
    <source>
        <dbReference type="SAM" id="SignalP"/>
    </source>
</evidence>